<dbReference type="AlphaFoldDB" id="A0A8T0C0K9"/>
<comment type="caution">
    <text evidence="1">The sequence shown here is derived from an EMBL/GenBank/DDBJ whole genome shotgun (WGS) entry which is preliminary data.</text>
</comment>
<dbReference type="Proteomes" id="UP000016480">
    <property type="component" value="Unassembled WGS sequence"/>
</dbReference>
<gene>
    <name evidence="1" type="ORF">PRUB_b0726</name>
</gene>
<sequence length="47" mass="5488">MISVGHFVGCYSKEGSFITLSTDSEERLIFFYNNKKGELSQWNYFTI</sequence>
<accession>A0A8T0C0K9</accession>
<proteinExistence type="predicted"/>
<organism evidence="1 2">
    <name type="scientific">Pseudoalteromonas rubra</name>
    <dbReference type="NCBI Taxonomy" id="43658"/>
    <lineage>
        <taxon>Bacteria</taxon>
        <taxon>Pseudomonadati</taxon>
        <taxon>Pseudomonadota</taxon>
        <taxon>Gammaproteobacteria</taxon>
        <taxon>Alteromonadales</taxon>
        <taxon>Pseudoalteromonadaceae</taxon>
        <taxon>Pseudoalteromonas</taxon>
    </lineage>
</organism>
<name>A0A8T0C0K9_9GAMM</name>
<evidence type="ECO:0000313" key="1">
    <source>
        <dbReference type="EMBL" id="KAF7781490.1"/>
    </source>
</evidence>
<protein>
    <submittedName>
        <fullName evidence="1">Uncharacterized protein</fullName>
    </submittedName>
</protein>
<evidence type="ECO:0000313" key="2">
    <source>
        <dbReference type="Proteomes" id="UP000016480"/>
    </source>
</evidence>
<reference evidence="1 2" key="1">
    <citation type="journal article" date="2012" name="J. Bacteriol.">
        <title>Genome sequence of the cycloprodigiosin-producing bacterial strain Pseudoalteromonas rubra ATCC 29570(T).</title>
        <authorList>
            <person name="Xie B.B."/>
            <person name="Shu Y.L."/>
            <person name="Qin Q.L."/>
            <person name="Rong J.C."/>
            <person name="Zhang X.Y."/>
            <person name="Chen X.L."/>
            <person name="Zhou B.C."/>
            <person name="Zhang Y.Z."/>
        </authorList>
    </citation>
    <scope>NUCLEOTIDE SEQUENCE [LARGE SCALE GENOMIC DNA]</scope>
    <source>
        <strain evidence="1 2">DSM 6842</strain>
    </source>
</reference>
<dbReference type="EMBL" id="AHCD03000044">
    <property type="protein sequence ID" value="KAF7781490.1"/>
    <property type="molecule type" value="Genomic_DNA"/>
</dbReference>